<reference evidence="1" key="1">
    <citation type="submission" date="2020-01" db="EMBL/GenBank/DDBJ databases">
        <authorList>
            <person name="Meier V. D."/>
            <person name="Meier V D."/>
        </authorList>
    </citation>
    <scope>NUCLEOTIDE SEQUENCE</scope>
    <source>
        <strain evidence="1">HLG_WM_MAG_07</strain>
    </source>
</reference>
<sequence length="33" mass="3968">MFDNVDGIGFYKAIREFRRMAKELSLLLFIFIL</sequence>
<organism evidence="1">
    <name type="scientific">uncultured Thiotrichaceae bacterium</name>
    <dbReference type="NCBI Taxonomy" id="298394"/>
    <lineage>
        <taxon>Bacteria</taxon>
        <taxon>Pseudomonadati</taxon>
        <taxon>Pseudomonadota</taxon>
        <taxon>Gammaproteobacteria</taxon>
        <taxon>Thiotrichales</taxon>
        <taxon>Thiotrichaceae</taxon>
        <taxon>environmental samples</taxon>
    </lineage>
</organism>
<evidence type="ECO:0000313" key="1">
    <source>
        <dbReference type="EMBL" id="CAA6823457.1"/>
    </source>
</evidence>
<protein>
    <submittedName>
        <fullName evidence="1">Uncharacterized protein</fullName>
    </submittedName>
</protein>
<accession>A0A6S6TZD0</accession>
<gene>
    <name evidence="1" type="ORF">HELGO_WM6655</name>
</gene>
<name>A0A6S6TZD0_9GAMM</name>
<dbReference type="AlphaFoldDB" id="A0A6S6TZD0"/>
<proteinExistence type="predicted"/>
<feature type="non-terminal residue" evidence="1">
    <location>
        <position position="33"/>
    </location>
</feature>
<dbReference type="EMBL" id="CACVAY010000112">
    <property type="protein sequence ID" value="CAA6823457.1"/>
    <property type="molecule type" value="Genomic_DNA"/>
</dbReference>